<sequence>MARIALNWGTRDLARNAGVSPDTVARFERGDQLKPQTIELLRAALESGGIEFIPENGGGVGARLKKPSSIE</sequence>
<evidence type="ECO:0000259" key="1">
    <source>
        <dbReference type="Pfam" id="PF01381"/>
    </source>
</evidence>
<dbReference type="InterPro" id="IPR010982">
    <property type="entry name" value="Lambda_DNA-bd_dom_sf"/>
</dbReference>
<dbReference type="Pfam" id="PF01381">
    <property type="entry name" value="HTH_3"/>
    <property type="match status" value="1"/>
</dbReference>
<name>A0ABQ6CAM5_9HYPH</name>
<organism evidence="2 3">
    <name type="scientific">Labrys miyagiensis</name>
    <dbReference type="NCBI Taxonomy" id="346912"/>
    <lineage>
        <taxon>Bacteria</taxon>
        <taxon>Pseudomonadati</taxon>
        <taxon>Pseudomonadota</taxon>
        <taxon>Alphaproteobacteria</taxon>
        <taxon>Hyphomicrobiales</taxon>
        <taxon>Xanthobacteraceae</taxon>
        <taxon>Labrys</taxon>
    </lineage>
</organism>
<dbReference type="SUPFAM" id="SSF47413">
    <property type="entry name" value="lambda repressor-like DNA-binding domains"/>
    <property type="match status" value="1"/>
</dbReference>
<dbReference type="CDD" id="cd00093">
    <property type="entry name" value="HTH_XRE"/>
    <property type="match status" value="1"/>
</dbReference>
<reference evidence="3" key="1">
    <citation type="journal article" date="2019" name="Int. J. Syst. Evol. Microbiol.">
        <title>The Global Catalogue of Microorganisms (GCM) 10K type strain sequencing project: providing services to taxonomists for standard genome sequencing and annotation.</title>
        <authorList>
            <consortium name="The Broad Institute Genomics Platform"/>
            <consortium name="The Broad Institute Genome Sequencing Center for Infectious Disease"/>
            <person name="Wu L."/>
            <person name="Ma J."/>
        </authorList>
    </citation>
    <scope>NUCLEOTIDE SEQUENCE [LARGE SCALE GENOMIC DNA]</scope>
    <source>
        <strain evidence="3">NBRC 101365</strain>
    </source>
</reference>
<protein>
    <recommendedName>
        <fullName evidence="1">HTH cro/C1-type domain-containing protein</fullName>
    </recommendedName>
</protein>
<gene>
    <name evidence="2" type="ORF">GCM10007874_00100</name>
</gene>
<evidence type="ECO:0000313" key="3">
    <source>
        <dbReference type="Proteomes" id="UP001156882"/>
    </source>
</evidence>
<comment type="caution">
    <text evidence="2">The sequence shown here is derived from an EMBL/GenBank/DDBJ whole genome shotgun (WGS) entry which is preliminary data.</text>
</comment>
<dbReference type="RefSeq" id="WP_431310617.1">
    <property type="nucleotide sequence ID" value="NZ_BSPC01000001.1"/>
</dbReference>
<evidence type="ECO:0000313" key="2">
    <source>
        <dbReference type="EMBL" id="GLS16995.1"/>
    </source>
</evidence>
<accession>A0ABQ6CAM5</accession>
<dbReference type="InterPro" id="IPR001387">
    <property type="entry name" value="Cro/C1-type_HTH"/>
</dbReference>
<dbReference type="Gene3D" id="1.10.260.40">
    <property type="entry name" value="lambda repressor-like DNA-binding domains"/>
    <property type="match status" value="1"/>
</dbReference>
<keyword evidence="3" id="KW-1185">Reference proteome</keyword>
<dbReference type="EMBL" id="BSPC01000001">
    <property type="protein sequence ID" value="GLS16995.1"/>
    <property type="molecule type" value="Genomic_DNA"/>
</dbReference>
<proteinExistence type="predicted"/>
<feature type="domain" description="HTH cro/C1-type" evidence="1">
    <location>
        <begin position="3"/>
        <end position="45"/>
    </location>
</feature>
<dbReference type="Proteomes" id="UP001156882">
    <property type="component" value="Unassembled WGS sequence"/>
</dbReference>